<dbReference type="EMBL" id="JAHBBH010000042">
    <property type="protein sequence ID" value="MBW3093429.1"/>
    <property type="molecule type" value="Genomic_DNA"/>
</dbReference>
<evidence type="ECO:0000313" key="5">
    <source>
        <dbReference type="EMBL" id="MBW3093429.1"/>
    </source>
</evidence>
<name>A0ABS6WHA7_9BIFI</name>
<dbReference type="RefSeq" id="WP_219059402.1">
    <property type="nucleotide sequence ID" value="NZ_JAHBBH010000042.1"/>
</dbReference>
<gene>
    <name evidence="5" type="ORF">KIH79_10955</name>
</gene>
<organism evidence="5 6">
    <name type="scientific">Bifidobacterium miconis</name>
    <dbReference type="NCBI Taxonomy" id="2834435"/>
    <lineage>
        <taxon>Bacteria</taxon>
        <taxon>Bacillati</taxon>
        <taxon>Actinomycetota</taxon>
        <taxon>Actinomycetes</taxon>
        <taxon>Bifidobacteriales</taxon>
        <taxon>Bifidobacteriaceae</taxon>
        <taxon>Bifidobacterium</taxon>
    </lineage>
</organism>
<dbReference type="Proteomes" id="UP000700815">
    <property type="component" value="Unassembled WGS sequence"/>
</dbReference>
<evidence type="ECO:0000256" key="2">
    <source>
        <dbReference type="ARBA" id="ARBA00022676"/>
    </source>
</evidence>
<feature type="domain" description="Glycosyltransferase 2-like" evidence="4">
    <location>
        <begin position="8"/>
        <end position="129"/>
    </location>
</feature>
<comment type="caution">
    <text evidence="5">The sequence shown here is derived from an EMBL/GenBank/DDBJ whole genome shotgun (WGS) entry which is preliminary data.</text>
</comment>
<dbReference type="InterPro" id="IPR001173">
    <property type="entry name" value="Glyco_trans_2-like"/>
</dbReference>
<evidence type="ECO:0000259" key="4">
    <source>
        <dbReference type="Pfam" id="PF00535"/>
    </source>
</evidence>
<comment type="similarity">
    <text evidence="1">Belongs to the glycosyltransferase 2 family.</text>
</comment>
<protein>
    <submittedName>
        <fullName evidence="5">Glycosyltransferase</fullName>
        <ecNumber evidence="5">2.4.-.-</ecNumber>
    </submittedName>
</protein>
<dbReference type="GO" id="GO:0016757">
    <property type="term" value="F:glycosyltransferase activity"/>
    <property type="evidence" value="ECO:0007669"/>
    <property type="project" value="UniProtKB-KW"/>
</dbReference>
<dbReference type="PANTHER" id="PTHR43179">
    <property type="entry name" value="RHAMNOSYLTRANSFERASE WBBL"/>
    <property type="match status" value="1"/>
</dbReference>
<proteinExistence type="inferred from homology"/>
<dbReference type="EC" id="2.4.-.-" evidence="5"/>
<dbReference type="Pfam" id="PF00535">
    <property type="entry name" value="Glycos_transf_2"/>
    <property type="match status" value="1"/>
</dbReference>
<dbReference type="PANTHER" id="PTHR43179:SF12">
    <property type="entry name" value="GALACTOFURANOSYLTRANSFERASE GLFT2"/>
    <property type="match status" value="1"/>
</dbReference>
<evidence type="ECO:0000256" key="1">
    <source>
        <dbReference type="ARBA" id="ARBA00006739"/>
    </source>
</evidence>
<keyword evidence="3 5" id="KW-0808">Transferase</keyword>
<evidence type="ECO:0000313" key="6">
    <source>
        <dbReference type="Proteomes" id="UP000700815"/>
    </source>
</evidence>
<reference evidence="5 6" key="1">
    <citation type="submission" date="2021-05" db="EMBL/GenBank/DDBJ databases">
        <title>Phylogenetic classification of ten novel species belonging to the genus Bifidobacterium comprising B. colchicus sp. nov., B. abeli sp. nov., B. bicoloris sp. nov., B. guerezis sp. nov., B. rosaliae sp. nov., B. santillanensis sp. nov., B. argentati sp. nov., B. amazzoni sp. nov., B. pluviali sp. nov., and B. pinnaculum sp. nov.</title>
        <authorList>
            <person name="Lugli G.A."/>
            <person name="Ruiz Garcia L."/>
            <person name="Margolles A."/>
            <person name="Ventura M."/>
        </authorList>
    </citation>
    <scope>NUCLEOTIDE SEQUENCE [LARGE SCALE GENOMIC DNA]</scope>
    <source>
        <strain evidence="5 6">82T10</strain>
    </source>
</reference>
<accession>A0ABS6WHA7</accession>
<sequence length="290" mass="33613">MYKIAAGIVTFNPDISRLKENLDSISQQVDHVYVVDNGSLNFDDILHFANDHISINRNLKNFGIARALNQIIEMSGNNNYTHILFLDQDSVASSNMCKGLAEHIQNNIGIIAPHIIDRNRDEQYYPKGTYEIKNGARNSVITSGSLVDIKIAKEIGAFDSDLFIDYVDFDFNERILEHGYKIIVCSDVFLLHEKGKSEPTWLKVPCRSNDGKLFLKRIYRLGYNSFRNYYQARNRVIYTRKYFHSVWWKFEGINEIPFLIGLTLLFDSQKFLKIKAFLRGMFDGIKFKLK</sequence>
<keyword evidence="6" id="KW-1185">Reference proteome</keyword>
<evidence type="ECO:0000256" key="3">
    <source>
        <dbReference type="ARBA" id="ARBA00022679"/>
    </source>
</evidence>
<keyword evidence="2 5" id="KW-0328">Glycosyltransferase</keyword>